<feature type="domain" description="FAD-binding" evidence="1">
    <location>
        <begin position="2"/>
        <end position="167"/>
    </location>
</feature>
<dbReference type="RefSeq" id="WP_259133806.1">
    <property type="nucleotide sequence ID" value="NZ_JANUCS010000003.1"/>
</dbReference>
<dbReference type="Proteomes" id="UP000284763">
    <property type="component" value="Unassembled WGS sequence"/>
</dbReference>
<dbReference type="NCBIfam" id="TIGR02032">
    <property type="entry name" value="GG-red-SF"/>
    <property type="match status" value="1"/>
</dbReference>
<proteinExistence type="predicted"/>
<dbReference type="EMBL" id="QZAB01000221">
    <property type="protein sequence ID" value="RQD87867.1"/>
    <property type="molecule type" value="Genomic_DNA"/>
</dbReference>
<dbReference type="PANTHER" id="PTHR42685">
    <property type="entry name" value="GERANYLGERANYL DIPHOSPHATE REDUCTASE"/>
    <property type="match status" value="1"/>
</dbReference>
<protein>
    <submittedName>
        <fullName evidence="2">NAD(P)/FAD-dependent oxidoreductase</fullName>
    </submittedName>
</protein>
<name>A0A3R7XV64_9EURY</name>
<dbReference type="GO" id="GO:0071949">
    <property type="term" value="F:FAD binding"/>
    <property type="evidence" value="ECO:0007669"/>
    <property type="project" value="InterPro"/>
</dbReference>
<evidence type="ECO:0000313" key="2">
    <source>
        <dbReference type="EMBL" id="RQD87867.1"/>
    </source>
</evidence>
<dbReference type="AlphaFoldDB" id="A0A3R7XV64"/>
<gene>
    <name evidence="2" type="ORF">D5R95_03265</name>
</gene>
<dbReference type="PANTHER" id="PTHR42685:SF18">
    <property type="entry name" value="DIGERANYLGERANYLGLYCEROPHOSPHOLIPID REDUCTASE"/>
    <property type="match status" value="1"/>
</dbReference>
<evidence type="ECO:0000259" key="1">
    <source>
        <dbReference type="Pfam" id="PF01494"/>
    </source>
</evidence>
<accession>A0A3R7XV64</accession>
<organism evidence="2 3">
    <name type="scientific">Methanosalsum natronophilum</name>
    <dbReference type="NCBI Taxonomy" id="768733"/>
    <lineage>
        <taxon>Archaea</taxon>
        <taxon>Methanobacteriati</taxon>
        <taxon>Methanobacteriota</taxon>
        <taxon>Stenosarchaea group</taxon>
        <taxon>Methanomicrobia</taxon>
        <taxon>Methanosarcinales</taxon>
        <taxon>Methanosarcinaceae</taxon>
        <taxon>Methanosalsum</taxon>
    </lineage>
</organism>
<dbReference type="PRINTS" id="PR00420">
    <property type="entry name" value="RNGMNOXGNASE"/>
</dbReference>
<dbReference type="GO" id="GO:0016628">
    <property type="term" value="F:oxidoreductase activity, acting on the CH-CH group of donors, NAD or NADP as acceptor"/>
    <property type="evidence" value="ECO:0007669"/>
    <property type="project" value="InterPro"/>
</dbReference>
<comment type="caution">
    <text evidence="2">The sequence shown here is derived from an EMBL/GenBank/DDBJ whole genome shotgun (WGS) entry which is preliminary data.</text>
</comment>
<dbReference type="SUPFAM" id="SSF51905">
    <property type="entry name" value="FAD/NAD(P)-binding domain"/>
    <property type="match status" value="1"/>
</dbReference>
<dbReference type="InterPro" id="IPR036188">
    <property type="entry name" value="FAD/NAD-bd_sf"/>
</dbReference>
<dbReference type="InterPro" id="IPR050407">
    <property type="entry name" value="Geranylgeranyl_reductase"/>
</dbReference>
<evidence type="ECO:0000313" key="3">
    <source>
        <dbReference type="Proteomes" id="UP000284763"/>
    </source>
</evidence>
<sequence>MYDIIVVGGGPAGSTAARYASRFGLKTLILDKKKFPRHKTCAGAVSEYAIRNLGIPIPEHLIEKEIVGARVVYGSYSLESIKDGNRAAITVHRDKFDMYLVEQAVEQGATFIDDTAVKELVFNKEYVEVHTLNKIYHAKIIIGADGVNGVCSKYVRESLSVQEKAFSIEAHVPTKSFPIKDRRTDVVEFHFGDVDKGYGWIFPKKDFFCIGIGEIGNSAENPLTFYKRFSSKLGLEYVKPRGHSIPVGGYKRKTYNDKILLTGDAAGFVDAFLGEGIAYAIISGKIAAETAKDAINENDVTCKQLVKYHTNCNKSFGKNLKYSLILSKLFYQSPKTFALMLVQNPPLLEKFVLLATNEYSYSSYIKWLIPRIPYYKAKQLINKAN</sequence>
<dbReference type="InterPro" id="IPR011777">
    <property type="entry name" value="Geranylgeranyl_Rdtase_fam"/>
</dbReference>
<dbReference type="Gene3D" id="3.50.50.60">
    <property type="entry name" value="FAD/NAD(P)-binding domain"/>
    <property type="match status" value="1"/>
</dbReference>
<reference evidence="2 3" key="1">
    <citation type="submission" date="2018-08" db="EMBL/GenBank/DDBJ databases">
        <title>The metabolism and importance of syntrophic acetate oxidation coupled to methane or sulfide production in haloalkaline environments.</title>
        <authorList>
            <person name="Timmers P.H.A."/>
            <person name="Vavourakis C.D."/>
            <person name="Sorokin D.Y."/>
            <person name="Sinninghe Damste J.S."/>
            <person name="Muyzer G."/>
            <person name="Stams A.J.M."/>
            <person name="Plugge C.M."/>
        </authorList>
    </citation>
    <scope>NUCLEOTIDE SEQUENCE [LARGE SCALE GENOMIC DNA]</scope>
    <source>
        <strain evidence="2">MSAO_Arc3</strain>
    </source>
</reference>
<dbReference type="InterPro" id="IPR002938">
    <property type="entry name" value="FAD-bd"/>
</dbReference>
<dbReference type="Pfam" id="PF01494">
    <property type="entry name" value="FAD_binding_3"/>
    <property type="match status" value="1"/>
</dbReference>